<organism evidence="9 10">
    <name type="scientific">Orchesella cincta</name>
    <name type="common">Springtail</name>
    <name type="synonym">Podura cincta</name>
    <dbReference type="NCBI Taxonomy" id="48709"/>
    <lineage>
        <taxon>Eukaryota</taxon>
        <taxon>Metazoa</taxon>
        <taxon>Ecdysozoa</taxon>
        <taxon>Arthropoda</taxon>
        <taxon>Hexapoda</taxon>
        <taxon>Collembola</taxon>
        <taxon>Entomobryomorpha</taxon>
        <taxon>Entomobryoidea</taxon>
        <taxon>Orchesellidae</taxon>
        <taxon>Orchesellinae</taxon>
        <taxon>Orchesella</taxon>
    </lineage>
</organism>
<dbReference type="SMART" id="SM01057">
    <property type="entry name" value="Carb_anhydrase"/>
    <property type="match status" value="1"/>
</dbReference>
<dbReference type="EC" id="4.2.1.1" evidence="2"/>
<sequence>MEFQFWFANLVFFVSSASAQFCYSDADGCGPDTSAWPSRCHTGTRQSPIDLPFAPPLSPPIKLSLDNYRGSSFRIQNLGQTISIDFGGVGPSSEPHSLPDPTTGQIRQIYFCFCPFSLGQTDLGGSEHCINGKCAAMELHLVHFLASYGSQASAVIVGIHSLAVIGVLSR</sequence>
<protein>
    <recommendedName>
        <fullName evidence="2">carbonic anhydrase</fullName>
        <ecNumber evidence="2">4.2.1.1</ecNumber>
    </recommendedName>
</protein>
<dbReference type="PANTHER" id="PTHR18952">
    <property type="entry name" value="CARBONIC ANHYDRASE"/>
    <property type="match status" value="1"/>
</dbReference>
<comment type="similarity">
    <text evidence="1">Belongs to the alpha-carbonic anhydrase family.</text>
</comment>
<proteinExistence type="inferred from homology"/>
<name>A0A1D2MMW4_ORCCI</name>
<dbReference type="GO" id="GO:0004089">
    <property type="term" value="F:carbonate dehydratase activity"/>
    <property type="evidence" value="ECO:0007669"/>
    <property type="project" value="UniProtKB-EC"/>
</dbReference>
<evidence type="ECO:0000313" key="10">
    <source>
        <dbReference type="Proteomes" id="UP000094527"/>
    </source>
</evidence>
<dbReference type="EMBL" id="LJIJ01000849">
    <property type="protein sequence ID" value="ODM94164.1"/>
    <property type="molecule type" value="Genomic_DNA"/>
</dbReference>
<dbReference type="InterPro" id="IPR023561">
    <property type="entry name" value="Carbonic_anhydrase_a-class"/>
</dbReference>
<feature type="domain" description="Alpha-carbonic anhydrase" evidence="8">
    <location>
        <begin position="19"/>
        <end position="170"/>
    </location>
</feature>
<evidence type="ECO:0000256" key="3">
    <source>
        <dbReference type="ARBA" id="ARBA00022723"/>
    </source>
</evidence>
<dbReference type="Pfam" id="PF00194">
    <property type="entry name" value="Carb_anhydrase"/>
    <property type="match status" value="1"/>
</dbReference>
<gene>
    <name evidence="9" type="ORF">Ocin01_12516</name>
</gene>
<dbReference type="InterPro" id="IPR001148">
    <property type="entry name" value="CA_dom"/>
</dbReference>
<accession>A0A1D2MMW4</accession>
<keyword evidence="10" id="KW-1185">Reference proteome</keyword>
<dbReference type="Proteomes" id="UP000094527">
    <property type="component" value="Unassembled WGS sequence"/>
</dbReference>
<dbReference type="PROSITE" id="PS51144">
    <property type="entry name" value="ALPHA_CA_2"/>
    <property type="match status" value="1"/>
</dbReference>
<dbReference type="InterPro" id="IPR036398">
    <property type="entry name" value="CA_dom_sf"/>
</dbReference>
<evidence type="ECO:0000313" key="9">
    <source>
        <dbReference type="EMBL" id="ODM94164.1"/>
    </source>
</evidence>
<dbReference type="Gene3D" id="3.10.200.10">
    <property type="entry name" value="Alpha carbonic anhydrase"/>
    <property type="match status" value="1"/>
</dbReference>
<dbReference type="AlphaFoldDB" id="A0A1D2MMW4"/>
<dbReference type="PANTHER" id="PTHR18952:SF265">
    <property type="entry name" value="CARBONIC ANHYDRASE"/>
    <property type="match status" value="1"/>
</dbReference>
<evidence type="ECO:0000256" key="7">
    <source>
        <dbReference type="SAM" id="SignalP"/>
    </source>
</evidence>
<feature type="chain" id="PRO_5008904300" description="carbonic anhydrase" evidence="7">
    <location>
        <begin position="20"/>
        <end position="170"/>
    </location>
</feature>
<feature type="signal peptide" evidence="7">
    <location>
        <begin position="1"/>
        <end position="19"/>
    </location>
</feature>
<dbReference type="SUPFAM" id="SSF51069">
    <property type="entry name" value="Carbonic anhydrase"/>
    <property type="match status" value="1"/>
</dbReference>
<comment type="catalytic activity">
    <reaction evidence="6">
        <text>hydrogencarbonate + H(+) = CO2 + H2O</text>
        <dbReference type="Rhea" id="RHEA:10748"/>
        <dbReference type="ChEBI" id="CHEBI:15377"/>
        <dbReference type="ChEBI" id="CHEBI:15378"/>
        <dbReference type="ChEBI" id="CHEBI:16526"/>
        <dbReference type="ChEBI" id="CHEBI:17544"/>
        <dbReference type="EC" id="4.2.1.1"/>
    </reaction>
</comment>
<evidence type="ECO:0000256" key="1">
    <source>
        <dbReference type="ARBA" id="ARBA00010718"/>
    </source>
</evidence>
<evidence type="ECO:0000256" key="2">
    <source>
        <dbReference type="ARBA" id="ARBA00012925"/>
    </source>
</evidence>
<dbReference type="STRING" id="48709.A0A1D2MMW4"/>
<evidence type="ECO:0000259" key="8">
    <source>
        <dbReference type="PROSITE" id="PS51144"/>
    </source>
</evidence>
<evidence type="ECO:0000256" key="6">
    <source>
        <dbReference type="ARBA" id="ARBA00048348"/>
    </source>
</evidence>
<evidence type="ECO:0000256" key="4">
    <source>
        <dbReference type="ARBA" id="ARBA00022833"/>
    </source>
</evidence>
<dbReference type="GO" id="GO:0008270">
    <property type="term" value="F:zinc ion binding"/>
    <property type="evidence" value="ECO:0007669"/>
    <property type="project" value="InterPro"/>
</dbReference>
<keyword evidence="4" id="KW-0862">Zinc</keyword>
<keyword evidence="3" id="KW-0479">Metal-binding</keyword>
<comment type="caution">
    <text evidence="9">The sequence shown here is derived from an EMBL/GenBank/DDBJ whole genome shotgun (WGS) entry which is preliminary data.</text>
</comment>
<keyword evidence="5" id="KW-0456">Lyase</keyword>
<dbReference type="OrthoDB" id="429145at2759"/>
<reference evidence="9 10" key="1">
    <citation type="journal article" date="2016" name="Genome Biol. Evol.">
        <title>Gene Family Evolution Reflects Adaptation to Soil Environmental Stressors in the Genome of the Collembolan Orchesella cincta.</title>
        <authorList>
            <person name="Faddeeva-Vakhrusheva A."/>
            <person name="Derks M.F."/>
            <person name="Anvar S.Y."/>
            <person name="Agamennone V."/>
            <person name="Suring W."/>
            <person name="Smit S."/>
            <person name="van Straalen N.M."/>
            <person name="Roelofs D."/>
        </authorList>
    </citation>
    <scope>NUCLEOTIDE SEQUENCE [LARGE SCALE GENOMIC DNA]</scope>
    <source>
        <tissue evidence="9">Mixed pool</tissue>
    </source>
</reference>
<evidence type="ECO:0000256" key="5">
    <source>
        <dbReference type="ARBA" id="ARBA00023239"/>
    </source>
</evidence>
<keyword evidence="7" id="KW-0732">Signal</keyword>